<dbReference type="Gene3D" id="2.60.120.10">
    <property type="entry name" value="Jelly Rolls"/>
    <property type="match status" value="1"/>
</dbReference>
<dbReference type="EMBL" id="LILD01000001">
    <property type="protein sequence ID" value="KOO39240.1"/>
    <property type="molecule type" value="Genomic_DNA"/>
</dbReference>
<dbReference type="Pfam" id="PF12833">
    <property type="entry name" value="HTH_18"/>
    <property type="match status" value="1"/>
</dbReference>
<sequence>MNAIQCETRTYEREYNTHDHSYGQMLFALHGAMEIQTPVYDTFQLEANFGLYLPPHVNHRFRAVARNEFLVVDIPARFLGDAVTTEQHVALDETWGALCHLFRGEAYQPASSQSLRPLVDYLTSKLAKKTLPASIHYMKQHFSEPLSLETLAAIEHYHPAYYSSWFKGYTGMSPSEYLQKLRVKAAKRLLGETTWSVARISIEVGYTHPSGLVRAFTKVEGMTPSAYRNTLH</sequence>
<dbReference type="SUPFAM" id="SSF51182">
    <property type="entry name" value="RmlC-like cupins"/>
    <property type="match status" value="1"/>
</dbReference>
<keyword evidence="3" id="KW-0804">Transcription</keyword>
<dbReference type="PANTHER" id="PTHR43280:SF26">
    <property type="entry name" value="ARAC-FAMILY TRANSCRIPTIONAL REGULATOR"/>
    <property type="match status" value="1"/>
</dbReference>
<comment type="caution">
    <text evidence="5">The sequence shown here is derived from an EMBL/GenBank/DDBJ whole genome shotgun (WGS) entry which is preliminary data.</text>
</comment>
<dbReference type="InterPro" id="IPR011051">
    <property type="entry name" value="RmlC_Cupin_sf"/>
</dbReference>
<dbReference type="SUPFAM" id="SSF46689">
    <property type="entry name" value="Homeodomain-like"/>
    <property type="match status" value="2"/>
</dbReference>
<dbReference type="PANTHER" id="PTHR43280">
    <property type="entry name" value="ARAC-FAMILY TRANSCRIPTIONAL REGULATOR"/>
    <property type="match status" value="1"/>
</dbReference>
<accession>A0A4Y7WX81</accession>
<evidence type="ECO:0000256" key="1">
    <source>
        <dbReference type="ARBA" id="ARBA00023015"/>
    </source>
</evidence>
<dbReference type="PATRIC" id="fig|136160.3.peg.2519"/>
<dbReference type="InterPro" id="IPR018060">
    <property type="entry name" value="HTH_AraC"/>
</dbReference>
<dbReference type="PROSITE" id="PS01124">
    <property type="entry name" value="HTH_ARAC_FAMILY_2"/>
    <property type="match status" value="1"/>
</dbReference>
<dbReference type="SMART" id="SM00342">
    <property type="entry name" value="HTH_ARAC"/>
    <property type="match status" value="1"/>
</dbReference>
<dbReference type="RefSeq" id="WP_053431295.1">
    <property type="nucleotide sequence ID" value="NZ_CP040441.1"/>
</dbReference>
<dbReference type="GO" id="GO:0043565">
    <property type="term" value="F:sequence-specific DNA binding"/>
    <property type="evidence" value="ECO:0007669"/>
    <property type="project" value="InterPro"/>
</dbReference>
<dbReference type="GeneID" id="87597396"/>
<dbReference type="Gene3D" id="1.10.10.60">
    <property type="entry name" value="Homeodomain-like"/>
    <property type="match status" value="2"/>
</dbReference>
<keyword evidence="2" id="KW-0238">DNA-binding</keyword>
<accession>A0A0M0KKC9</accession>
<keyword evidence="1" id="KW-0805">Transcription regulation</keyword>
<name>A0A0M0KKC9_ALKHA</name>
<evidence type="ECO:0000313" key="5">
    <source>
        <dbReference type="EMBL" id="KOO39240.1"/>
    </source>
</evidence>
<dbReference type="GO" id="GO:0003700">
    <property type="term" value="F:DNA-binding transcription factor activity"/>
    <property type="evidence" value="ECO:0007669"/>
    <property type="project" value="InterPro"/>
</dbReference>
<dbReference type="InterPro" id="IPR009057">
    <property type="entry name" value="Homeodomain-like_sf"/>
</dbReference>
<proteinExistence type="predicted"/>
<evidence type="ECO:0000259" key="4">
    <source>
        <dbReference type="PROSITE" id="PS01124"/>
    </source>
</evidence>
<evidence type="ECO:0000256" key="2">
    <source>
        <dbReference type="ARBA" id="ARBA00023125"/>
    </source>
</evidence>
<dbReference type="AlphaFoldDB" id="A0A0M0KKC9"/>
<dbReference type="InterPro" id="IPR014710">
    <property type="entry name" value="RmlC-like_jellyroll"/>
</dbReference>
<reference evidence="5" key="1">
    <citation type="submission" date="2015-08" db="EMBL/GenBank/DDBJ databases">
        <title>Complete DNA Sequence of Pseudomonas syringae pv. actinidiae, the Causal Agent of Kiwifruit Canker Disease.</title>
        <authorList>
            <person name="Rikkerink E.H.A."/>
            <person name="Fineran P.C."/>
        </authorList>
    </citation>
    <scope>NUCLEOTIDE SEQUENCE</scope>
    <source>
        <strain evidence="5">DSM 13666</strain>
    </source>
</reference>
<gene>
    <name evidence="5" type="ORF">AMD02_10615</name>
</gene>
<dbReference type="InterPro" id="IPR018062">
    <property type="entry name" value="HTH_AraC-typ_CS"/>
</dbReference>
<feature type="domain" description="HTH araC/xylS-type" evidence="4">
    <location>
        <begin position="132"/>
        <end position="230"/>
    </location>
</feature>
<protein>
    <recommendedName>
        <fullName evidence="4">HTH araC/xylS-type domain-containing protein</fullName>
    </recommendedName>
</protein>
<evidence type="ECO:0000256" key="3">
    <source>
        <dbReference type="ARBA" id="ARBA00023163"/>
    </source>
</evidence>
<dbReference type="PROSITE" id="PS00041">
    <property type="entry name" value="HTH_ARAC_FAMILY_1"/>
    <property type="match status" value="1"/>
</dbReference>
<organism evidence="5">
    <name type="scientific">Halalkalibacterium halodurans</name>
    <name type="common">Bacillus halodurans</name>
    <dbReference type="NCBI Taxonomy" id="86665"/>
    <lineage>
        <taxon>Bacteria</taxon>
        <taxon>Bacillati</taxon>
        <taxon>Bacillota</taxon>
        <taxon>Bacilli</taxon>
        <taxon>Bacillales</taxon>
        <taxon>Bacillaceae</taxon>
        <taxon>Halalkalibacterium (ex Joshi et al. 2022)</taxon>
    </lineage>
</organism>